<name>A0A6P1VZS7_9BACT</name>
<keyword evidence="2" id="KW-1185">Reference proteome</keyword>
<proteinExistence type="predicted"/>
<accession>A0A6P1VZS7</accession>
<reference evidence="1 2" key="1">
    <citation type="submission" date="2019-11" db="EMBL/GenBank/DDBJ databases">
        <title>Spirosoma endbachense sp. nov., isolated from a natural salt meadow.</title>
        <authorList>
            <person name="Rojas J."/>
            <person name="Ambika Manirajan B."/>
            <person name="Ratering S."/>
            <person name="Suarez C."/>
            <person name="Geissler-Plaum R."/>
            <person name="Schnell S."/>
        </authorList>
    </citation>
    <scope>NUCLEOTIDE SEQUENCE [LARGE SCALE GENOMIC DNA]</scope>
    <source>
        <strain evidence="1 2">I-24</strain>
    </source>
</reference>
<dbReference type="EMBL" id="CP045997">
    <property type="protein sequence ID" value="QHV97287.1"/>
    <property type="molecule type" value="Genomic_DNA"/>
</dbReference>
<sequence>MKSISQLQQLLQLDVPFAVLFTNSYLGSDSFVIALASDCRRHRLNWEESYSRSQLKESALSSADFETFAELRKVGLLQRYPLGTDGMAYELNERPFRPYYQQAAARRFLDEAVVISQTI</sequence>
<organism evidence="1 2">
    <name type="scientific">Spirosoma endbachense</name>
    <dbReference type="NCBI Taxonomy" id="2666025"/>
    <lineage>
        <taxon>Bacteria</taxon>
        <taxon>Pseudomonadati</taxon>
        <taxon>Bacteroidota</taxon>
        <taxon>Cytophagia</taxon>
        <taxon>Cytophagales</taxon>
        <taxon>Cytophagaceae</taxon>
        <taxon>Spirosoma</taxon>
    </lineage>
</organism>
<protein>
    <submittedName>
        <fullName evidence="1">Uncharacterized protein</fullName>
    </submittedName>
</protein>
<dbReference type="RefSeq" id="WP_162387698.1">
    <property type="nucleotide sequence ID" value="NZ_CP045997.1"/>
</dbReference>
<dbReference type="Proteomes" id="UP000464577">
    <property type="component" value="Chromosome"/>
</dbReference>
<dbReference type="KEGG" id="senf:GJR95_20760"/>
<dbReference type="AlphaFoldDB" id="A0A6P1VZS7"/>
<evidence type="ECO:0000313" key="1">
    <source>
        <dbReference type="EMBL" id="QHV97287.1"/>
    </source>
</evidence>
<gene>
    <name evidence="1" type="ORF">GJR95_20760</name>
</gene>
<evidence type="ECO:0000313" key="2">
    <source>
        <dbReference type="Proteomes" id="UP000464577"/>
    </source>
</evidence>